<gene>
    <name evidence="1" type="ORF">ANCCEY_00915</name>
</gene>
<evidence type="ECO:0000313" key="2">
    <source>
        <dbReference type="Proteomes" id="UP000054495"/>
    </source>
</evidence>
<reference evidence="1 2" key="1">
    <citation type="submission" date="2013-05" db="EMBL/GenBank/DDBJ databases">
        <title>Draft genome of the parasitic nematode Anyclostoma ceylanicum.</title>
        <authorList>
            <person name="Mitreva M."/>
        </authorList>
    </citation>
    <scope>NUCLEOTIDE SEQUENCE [LARGE SCALE GENOMIC DNA]</scope>
</reference>
<sequence>MDMKAITWDNFNSKTWKLHKKTVRLSYARMMIAGSFFSGALDYYSKDVQNILMIGLGGGVINNFFSTMDEVNVFDVLLIDVSYNELRPLMAPVEAFLADDEIAQMEKLNLTAVDNDPVMKTIAEKWYEFEASPKQRIIVDDGLRYIREANRRGEVFDVLLIDVSYNELRPLMAPVEAFLADDEIAQMEKVLKKDGAVIVNIVTRHENMDKADHVHFAYSRHFPSCYFMQFAKYNKMLFCSKKEKNSWLDNRDELYNRFEMIDKKLEFNLFEESNVKDQEKTKDQTNKS</sequence>
<proteinExistence type="predicted"/>
<dbReference type="Proteomes" id="UP000054495">
    <property type="component" value="Unassembled WGS sequence"/>
</dbReference>
<evidence type="ECO:0000313" key="1">
    <source>
        <dbReference type="EMBL" id="EPB79966.1"/>
    </source>
</evidence>
<accession>A0A0D6MB20</accession>
<protein>
    <submittedName>
        <fullName evidence="1">Uncharacterized protein</fullName>
    </submittedName>
</protein>
<name>A0A0D6MB20_9BILA</name>
<dbReference type="AlphaFoldDB" id="A0A0D6MB20"/>
<dbReference type="InterPro" id="IPR029063">
    <property type="entry name" value="SAM-dependent_MTases_sf"/>
</dbReference>
<dbReference type="EMBL" id="KE124786">
    <property type="protein sequence ID" value="EPB79966.1"/>
    <property type="molecule type" value="Genomic_DNA"/>
</dbReference>
<organism evidence="1 2">
    <name type="scientific">Ancylostoma ceylanicum</name>
    <dbReference type="NCBI Taxonomy" id="53326"/>
    <lineage>
        <taxon>Eukaryota</taxon>
        <taxon>Metazoa</taxon>
        <taxon>Ecdysozoa</taxon>
        <taxon>Nematoda</taxon>
        <taxon>Chromadorea</taxon>
        <taxon>Rhabditida</taxon>
        <taxon>Rhabditina</taxon>
        <taxon>Rhabditomorpha</taxon>
        <taxon>Strongyloidea</taxon>
        <taxon>Ancylostomatidae</taxon>
        <taxon>Ancylostomatinae</taxon>
        <taxon>Ancylostoma</taxon>
    </lineage>
</organism>
<dbReference type="Gene3D" id="3.40.50.150">
    <property type="entry name" value="Vaccinia Virus protein VP39"/>
    <property type="match status" value="1"/>
</dbReference>
<dbReference type="SUPFAM" id="SSF53335">
    <property type="entry name" value="S-adenosyl-L-methionine-dependent methyltransferases"/>
    <property type="match status" value="1"/>
</dbReference>
<keyword evidence="2" id="KW-1185">Reference proteome</keyword>